<accession>A0A0G1CKP5</accession>
<keyword evidence="1" id="KW-0472">Membrane</keyword>
<gene>
    <name evidence="2" type="ORF">UV61_C0013G0014</name>
</gene>
<evidence type="ECO:0000313" key="3">
    <source>
        <dbReference type="Proteomes" id="UP000034050"/>
    </source>
</evidence>
<dbReference type="EMBL" id="LCFD01000013">
    <property type="protein sequence ID" value="KKS86079.1"/>
    <property type="molecule type" value="Genomic_DNA"/>
</dbReference>
<reference evidence="2 3" key="1">
    <citation type="journal article" date="2015" name="Nature">
        <title>rRNA introns, odd ribosomes, and small enigmatic genomes across a large radiation of phyla.</title>
        <authorList>
            <person name="Brown C.T."/>
            <person name="Hug L.A."/>
            <person name="Thomas B.C."/>
            <person name="Sharon I."/>
            <person name="Castelle C.J."/>
            <person name="Singh A."/>
            <person name="Wilkins M.J."/>
            <person name="Williams K.H."/>
            <person name="Banfield J.F."/>
        </authorList>
    </citation>
    <scope>NUCLEOTIDE SEQUENCE [LARGE SCALE GENOMIC DNA]</scope>
</reference>
<dbReference type="Proteomes" id="UP000034050">
    <property type="component" value="Unassembled WGS sequence"/>
</dbReference>
<dbReference type="STRING" id="1618446.UV61_C0013G0014"/>
<dbReference type="AlphaFoldDB" id="A0A0G1CKP5"/>
<comment type="caution">
    <text evidence="2">The sequence shown here is derived from an EMBL/GenBank/DDBJ whole genome shotgun (WGS) entry which is preliminary data.</text>
</comment>
<proteinExistence type="predicted"/>
<sequence>MSPIRRLGRVGYDLIKVGKHTFTHLLIGLVYAWILRELWQQLSTWYITLSALASILPDLDHGLYFAAYGRKEWYALEVRKLLKQGQIRTLVYFMKTNHKYNTGLATHNIYFLGAFLVFALLSFTHDSKTGVVIFGAIVLHLLFDAIDDVWVLGRLNENWKRLRRRPSSPPAHLDIIEK</sequence>
<protein>
    <submittedName>
        <fullName evidence="2">Uncharacterized protein</fullName>
    </submittedName>
</protein>
<organism evidence="2 3">
    <name type="scientific">Candidatus Gottesmanbacteria bacterium GW2011_GWB1_43_11</name>
    <dbReference type="NCBI Taxonomy" id="1618446"/>
    <lineage>
        <taxon>Bacteria</taxon>
        <taxon>Candidatus Gottesmaniibacteriota</taxon>
    </lineage>
</organism>
<feature type="transmembrane region" description="Helical" evidence="1">
    <location>
        <begin position="104"/>
        <end position="125"/>
    </location>
</feature>
<keyword evidence="1" id="KW-1133">Transmembrane helix</keyword>
<keyword evidence="1" id="KW-0812">Transmembrane</keyword>
<evidence type="ECO:0000313" key="2">
    <source>
        <dbReference type="EMBL" id="KKS86079.1"/>
    </source>
</evidence>
<feature type="transmembrane region" description="Helical" evidence="1">
    <location>
        <begin position="131"/>
        <end position="155"/>
    </location>
</feature>
<name>A0A0G1CKP5_9BACT</name>
<evidence type="ECO:0000256" key="1">
    <source>
        <dbReference type="SAM" id="Phobius"/>
    </source>
</evidence>